<dbReference type="Proteomes" id="UP001151516">
    <property type="component" value="Unassembled WGS sequence"/>
</dbReference>
<reference evidence="3" key="1">
    <citation type="submission" date="2022-07" db="EMBL/GenBank/DDBJ databases">
        <title>Phylogenomic reconstructions and comparative analyses of Kickxellomycotina fungi.</title>
        <authorList>
            <person name="Reynolds N.K."/>
            <person name="Stajich J.E."/>
            <person name="Barry K."/>
            <person name="Grigoriev I.V."/>
            <person name="Crous P."/>
            <person name="Smith M.E."/>
        </authorList>
    </citation>
    <scope>NUCLEOTIDE SEQUENCE</scope>
    <source>
        <strain evidence="3">CBS 109367</strain>
    </source>
</reference>
<gene>
    <name evidence="3" type="ORF">IWW39_005274</name>
</gene>
<organism evidence="3 4">
    <name type="scientific">Coemansia spiralis</name>
    <dbReference type="NCBI Taxonomy" id="417178"/>
    <lineage>
        <taxon>Eukaryota</taxon>
        <taxon>Fungi</taxon>
        <taxon>Fungi incertae sedis</taxon>
        <taxon>Zoopagomycota</taxon>
        <taxon>Kickxellomycotina</taxon>
        <taxon>Kickxellomycetes</taxon>
        <taxon>Kickxellales</taxon>
        <taxon>Kickxellaceae</taxon>
        <taxon>Coemansia</taxon>
    </lineage>
</organism>
<dbReference type="Pfam" id="PF08718">
    <property type="entry name" value="GLTP"/>
    <property type="match status" value="1"/>
</dbReference>
<protein>
    <recommendedName>
        <fullName evidence="2">Glycolipid transfer protein domain-containing protein</fullName>
    </recommendedName>
</protein>
<dbReference type="PANTHER" id="PTHR10219:SF25">
    <property type="entry name" value="PLECKSTRIN HOMOLOGY DOMAIN-CONTAINING FAMILY A MEMBER 8"/>
    <property type="match status" value="1"/>
</dbReference>
<dbReference type="GO" id="GO:0005829">
    <property type="term" value="C:cytosol"/>
    <property type="evidence" value="ECO:0007669"/>
    <property type="project" value="TreeGrafter"/>
</dbReference>
<name>A0A9W8GFR0_9FUNG</name>
<keyword evidence="1" id="KW-0813">Transport</keyword>
<dbReference type="EMBL" id="JANBTX010000255">
    <property type="protein sequence ID" value="KAJ2683836.1"/>
    <property type="molecule type" value="Genomic_DNA"/>
</dbReference>
<dbReference type="GO" id="GO:0016020">
    <property type="term" value="C:membrane"/>
    <property type="evidence" value="ECO:0007669"/>
    <property type="project" value="TreeGrafter"/>
</dbReference>
<evidence type="ECO:0000313" key="4">
    <source>
        <dbReference type="Proteomes" id="UP001151516"/>
    </source>
</evidence>
<dbReference type="InterPro" id="IPR036497">
    <property type="entry name" value="GLTP_sf"/>
</dbReference>
<accession>A0A9W8GFR0</accession>
<evidence type="ECO:0000256" key="1">
    <source>
        <dbReference type="ARBA" id="ARBA00022448"/>
    </source>
</evidence>
<dbReference type="GO" id="GO:1902387">
    <property type="term" value="F:ceramide 1-phosphate binding"/>
    <property type="evidence" value="ECO:0007669"/>
    <property type="project" value="TreeGrafter"/>
</dbReference>
<feature type="domain" description="Glycolipid transfer protein" evidence="2">
    <location>
        <begin position="22"/>
        <end position="160"/>
    </location>
</feature>
<dbReference type="PANTHER" id="PTHR10219">
    <property type="entry name" value="GLYCOLIPID TRANSFER PROTEIN-RELATED"/>
    <property type="match status" value="1"/>
</dbReference>
<dbReference type="OrthoDB" id="205255at2759"/>
<comment type="caution">
    <text evidence="3">The sequence shown here is derived from an EMBL/GenBank/DDBJ whole genome shotgun (WGS) entry which is preliminary data.</text>
</comment>
<dbReference type="SUPFAM" id="SSF110004">
    <property type="entry name" value="Glycolipid transfer protein, GLTP"/>
    <property type="match status" value="1"/>
</dbReference>
<sequence>MSTFVDRVPRKFEQVTVDEAGINTAEFLDAARGVVMLFDELGSAAFVAVKSDISGNIDKVQAKYDADKAAFSTLEKIVLAEAGTKDRKATQGLLWLKRGLEFTAQGLCRSLSDTAEELADSFKQAYEVTLKPLHGFVIRAVFNVAMAACPYRKTFYEKLGGDNEAVFKGLEVWVTALQKQLKQLDDFYKKGAYDKGL</sequence>
<dbReference type="InterPro" id="IPR014830">
    <property type="entry name" value="Glycolipid_transfer_prot_dom"/>
</dbReference>
<proteinExistence type="predicted"/>
<dbReference type="GO" id="GO:1902388">
    <property type="term" value="F:ceramide 1-phosphate transfer activity"/>
    <property type="evidence" value="ECO:0007669"/>
    <property type="project" value="TreeGrafter"/>
</dbReference>
<evidence type="ECO:0000313" key="3">
    <source>
        <dbReference type="EMBL" id="KAJ2683836.1"/>
    </source>
</evidence>
<dbReference type="FunFam" id="1.10.3520.10:FF:000001">
    <property type="entry name" value="Pleckstrin domain-containing family A member 8"/>
    <property type="match status" value="1"/>
</dbReference>
<dbReference type="Gene3D" id="1.10.3520.10">
    <property type="entry name" value="Glycolipid transfer protein"/>
    <property type="match status" value="1"/>
</dbReference>
<dbReference type="AlphaFoldDB" id="A0A9W8GFR0"/>
<evidence type="ECO:0000259" key="2">
    <source>
        <dbReference type="Pfam" id="PF08718"/>
    </source>
</evidence>
<keyword evidence="4" id="KW-1185">Reference proteome</keyword>